<evidence type="ECO:0000256" key="5">
    <source>
        <dbReference type="ARBA" id="ARBA00036767"/>
    </source>
</evidence>
<dbReference type="InterPro" id="IPR000403">
    <property type="entry name" value="PI3/4_kinase_cat_dom"/>
</dbReference>
<dbReference type="SUPFAM" id="SSF56112">
    <property type="entry name" value="Protein kinase-like (PK-like)"/>
    <property type="match status" value="1"/>
</dbReference>
<evidence type="ECO:0000259" key="10">
    <source>
        <dbReference type="PROSITE" id="PS50290"/>
    </source>
</evidence>
<feature type="region of interest" description="Disordered" evidence="8">
    <location>
        <begin position="336"/>
        <end position="381"/>
    </location>
</feature>
<keyword evidence="9" id="KW-0472">Membrane</keyword>
<dbReference type="InterPro" id="IPR057754">
    <property type="entry name" value="PI4-kinase_beta/PIK1_cat"/>
</dbReference>
<evidence type="ECO:0000256" key="2">
    <source>
        <dbReference type="ARBA" id="ARBA00012169"/>
    </source>
</evidence>
<keyword evidence="12" id="KW-1185">Reference proteome</keyword>
<evidence type="ECO:0000256" key="9">
    <source>
        <dbReference type="SAM" id="Phobius"/>
    </source>
</evidence>
<dbReference type="Pfam" id="PF00454">
    <property type="entry name" value="PI3_PI4_kinase"/>
    <property type="match status" value="1"/>
</dbReference>
<name>W6UBP4_ECHGR</name>
<keyword evidence="4" id="KW-0418">Kinase</keyword>
<protein>
    <recommendedName>
        <fullName evidence="7">Phosphatidylinositol 4-kinase beta</fullName>
        <ecNumber evidence="2">2.7.1.67</ecNumber>
    </recommendedName>
</protein>
<reference evidence="11 12" key="1">
    <citation type="journal article" date="2013" name="Nat. Genet.">
        <title>The genome of the hydatid tapeworm Echinococcus granulosus.</title>
        <authorList>
            <person name="Zheng H."/>
            <person name="Zhang W."/>
            <person name="Zhang L."/>
            <person name="Zhang Z."/>
            <person name="Li J."/>
            <person name="Lu G."/>
            <person name="Zhu Y."/>
            <person name="Wang Y."/>
            <person name="Huang Y."/>
            <person name="Liu J."/>
            <person name="Kang H."/>
            <person name="Chen J."/>
            <person name="Wang L."/>
            <person name="Chen A."/>
            <person name="Yu S."/>
            <person name="Gao Z."/>
            <person name="Jin L."/>
            <person name="Gu W."/>
            <person name="Wang Z."/>
            <person name="Zhao L."/>
            <person name="Shi B."/>
            <person name="Wen H."/>
            <person name="Lin R."/>
            <person name="Jones M.K."/>
            <person name="Brejova B."/>
            <person name="Vinar T."/>
            <person name="Zhao G."/>
            <person name="McManus D.P."/>
            <person name="Chen Z."/>
            <person name="Zhou Y."/>
            <person name="Wang S."/>
        </authorList>
    </citation>
    <scope>NUCLEOTIDE SEQUENCE [LARGE SCALE GENOMIC DNA]</scope>
</reference>
<sequence length="997" mass="110419">MQADMRRVGLGAPGALFVRSAAFPFYELDSRHISSWGLHAFFAAFTFLFALNWCIANCLLVIAIFAIFVIGCALVLFTSVIYYFFCHHHHFSFEAAEMDEQNTEVHLPKLPLSPSMIGRACPGQAALANSTSNTNSLILSSSPPFSSLMRFINSSVFSVHHAVHYLNEGSASKDWDYLAKRLFEYRTEDVDFYLPQLVVLFLQCDGPTRSLLPYLFQRVKTSLRFATEMAWLVDAHNISSHSTPNSPFKPLKSYPIDFIPAVTTTTSSSTIEVAKEVEEESGSSGSLNGSLNCLEMEDNEPSIVKQTQTSTAVEKGDQLMKHKRAASDLTCLANGSEAQSRDQAEASNDSCGTAFGSEAGNHADVDDDLESPEAFDGSKPTRSEAWIEMHSRFYDPAASRSDTHLHLRRPRLLRATTFTPASFSTDLLGLPEGQNQQPGRLQDALTDFLDAGSATAAMTVGGTSKQSLRSDKLIGLCQGEWDFMNALLSISHRLAPFASKEQRTSHLQAELGKLNFGLPARVWLPVEATEHIVLRIPPSAAVCLNSAEKVPYLVYMEILVCNDVMTTRLPQRPGTATGFTHCNNPSCHSYDINSPQLTPASSKTCLTSARAFAAPDVISLFSTDSGESLGACVSSMTATPAVVAAGASNEDPTTTTSTSRSKHQQRDKNEPTVCYVNAKDIRRRLEQNAACQPQRTFKLDPEDPSAAVLKEPWELKARRIQEASPWGHLPGWQLAAVIVKVGDDLRQEQLAYQLLSYLKKIWADYHLNLWLRPLNIVITSPDSGLVEVVKDTVSFHQIRRHARLSLRDYIIREHGQPNSEGFLSAQRNFVQSCAAYCLVGYLLQVKDRHNGNILIDKEGHVVHIDYGFMLSASPGRNICFESSPFKLTAEQVELMGGVGGDMFNYYKSLIVQGLLAARKHMDELLLLVKITHNGYPHLPCFVSRGGARTLEALRQRFMLGSTDEQITRCVEYLICQSLNSLTTRLYDNYQYYANGIQ</sequence>
<dbReference type="OrthoDB" id="10264149at2759"/>
<dbReference type="InterPro" id="IPR018936">
    <property type="entry name" value="PI3/4_kinase_CS"/>
</dbReference>
<comment type="caution">
    <text evidence="11">The sequence shown here is derived from an EMBL/GenBank/DDBJ whole genome shotgun (WGS) entry which is preliminary data.</text>
</comment>
<evidence type="ECO:0000256" key="1">
    <source>
        <dbReference type="ARBA" id="ARBA00004450"/>
    </source>
</evidence>
<keyword evidence="9" id="KW-1133">Transmembrane helix</keyword>
<dbReference type="Pfam" id="PF21245">
    <property type="entry name" value="PI4KB-PIK1_PIK"/>
    <property type="match status" value="1"/>
</dbReference>
<dbReference type="GO" id="GO:0030867">
    <property type="term" value="C:rough endoplasmic reticulum membrane"/>
    <property type="evidence" value="ECO:0007669"/>
    <property type="project" value="UniProtKB-SubCell"/>
</dbReference>
<dbReference type="InterPro" id="IPR015433">
    <property type="entry name" value="PI3/4_kinase"/>
</dbReference>
<dbReference type="PROSITE" id="PS00915">
    <property type="entry name" value="PI3_4_KINASE_1"/>
    <property type="match status" value="1"/>
</dbReference>
<evidence type="ECO:0000313" key="11">
    <source>
        <dbReference type="EMBL" id="EUB58530.1"/>
    </source>
</evidence>
<dbReference type="GO" id="GO:0004430">
    <property type="term" value="F:1-phosphatidylinositol 4-kinase activity"/>
    <property type="evidence" value="ECO:0007669"/>
    <property type="project" value="UniProtKB-EC"/>
</dbReference>
<evidence type="ECO:0000256" key="8">
    <source>
        <dbReference type="SAM" id="MobiDB-lite"/>
    </source>
</evidence>
<dbReference type="GO" id="GO:0005741">
    <property type="term" value="C:mitochondrial outer membrane"/>
    <property type="evidence" value="ECO:0007669"/>
    <property type="project" value="UniProtKB-SubCell"/>
</dbReference>
<evidence type="ECO:0000256" key="6">
    <source>
        <dbReference type="ARBA" id="ARBA00037860"/>
    </source>
</evidence>
<proteinExistence type="predicted"/>
<dbReference type="FunFam" id="1.10.1070.11:FF:000016">
    <property type="entry name" value="PIK1p Phosphatidylinositol 4-kinase"/>
    <property type="match status" value="1"/>
</dbReference>
<dbReference type="KEGG" id="egl:EGR_06619"/>
<dbReference type="PANTHER" id="PTHR10048">
    <property type="entry name" value="PHOSPHATIDYLINOSITOL KINASE"/>
    <property type="match status" value="1"/>
</dbReference>
<gene>
    <name evidence="11" type="ORF">EGR_06619</name>
</gene>
<dbReference type="RefSeq" id="XP_024349726.1">
    <property type="nucleotide sequence ID" value="XM_024495868.1"/>
</dbReference>
<evidence type="ECO:0000313" key="12">
    <source>
        <dbReference type="Proteomes" id="UP000019149"/>
    </source>
</evidence>
<dbReference type="AlphaFoldDB" id="W6UBP4"/>
<dbReference type="CDD" id="cd05168">
    <property type="entry name" value="PI4Kc_III_beta"/>
    <property type="match status" value="1"/>
</dbReference>
<feature type="compositionally biased region" description="Polar residues" evidence="8">
    <location>
        <begin position="650"/>
        <end position="659"/>
    </location>
</feature>
<evidence type="ECO:0000256" key="3">
    <source>
        <dbReference type="ARBA" id="ARBA00022679"/>
    </source>
</evidence>
<keyword evidence="9" id="KW-0812">Transmembrane</keyword>
<feature type="transmembrane region" description="Helical" evidence="9">
    <location>
        <begin position="32"/>
        <end position="51"/>
    </location>
</feature>
<feature type="region of interest" description="Disordered" evidence="8">
    <location>
        <begin position="644"/>
        <end position="670"/>
    </location>
</feature>
<evidence type="ECO:0000256" key="7">
    <source>
        <dbReference type="ARBA" id="ARBA00039877"/>
    </source>
</evidence>
<dbReference type="Proteomes" id="UP000019149">
    <property type="component" value="Unassembled WGS sequence"/>
</dbReference>
<dbReference type="OMA" id="DEQITRC"/>
<dbReference type="EMBL" id="APAU02000060">
    <property type="protein sequence ID" value="EUB58530.1"/>
    <property type="molecule type" value="Genomic_DNA"/>
</dbReference>
<feature type="transmembrane region" description="Helical" evidence="9">
    <location>
        <begin position="58"/>
        <end position="85"/>
    </location>
</feature>
<organism evidence="11 12">
    <name type="scientific">Echinococcus granulosus</name>
    <name type="common">Hydatid tapeworm</name>
    <dbReference type="NCBI Taxonomy" id="6210"/>
    <lineage>
        <taxon>Eukaryota</taxon>
        <taxon>Metazoa</taxon>
        <taxon>Spiralia</taxon>
        <taxon>Lophotrochozoa</taxon>
        <taxon>Platyhelminthes</taxon>
        <taxon>Cestoda</taxon>
        <taxon>Eucestoda</taxon>
        <taxon>Cyclophyllidea</taxon>
        <taxon>Taeniidae</taxon>
        <taxon>Echinococcus</taxon>
        <taxon>Echinococcus granulosus group</taxon>
    </lineage>
</organism>
<dbReference type="STRING" id="6210.W6UBP4"/>
<dbReference type="GO" id="GO:0046854">
    <property type="term" value="P:phosphatidylinositol phosphate biosynthetic process"/>
    <property type="evidence" value="ECO:0007669"/>
    <property type="project" value="InterPro"/>
</dbReference>
<dbReference type="InterPro" id="IPR049160">
    <property type="entry name" value="PI4KB-PIK1_PIK"/>
</dbReference>
<dbReference type="InterPro" id="IPR011009">
    <property type="entry name" value="Kinase-like_dom_sf"/>
</dbReference>
<dbReference type="SMART" id="SM00146">
    <property type="entry name" value="PI3Kc"/>
    <property type="match status" value="1"/>
</dbReference>
<feature type="domain" description="PI3K/PI4K catalytic" evidence="10">
    <location>
        <begin position="711"/>
        <end position="982"/>
    </location>
</feature>
<dbReference type="GeneID" id="36342334"/>
<dbReference type="CTD" id="36342334"/>
<dbReference type="PANTHER" id="PTHR10048:SF22">
    <property type="entry name" value="PHOSPHATIDYLINOSITOL 4-KINASE BETA"/>
    <property type="match status" value="1"/>
</dbReference>
<dbReference type="EC" id="2.7.1.67" evidence="2"/>
<comment type="subcellular location">
    <subcellularLocation>
        <location evidence="1">Mitochondrion outer membrane</location>
        <topology evidence="1">Peripheral membrane protein</topology>
    </subcellularLocation>
    <subcellularLocation>
        <location evidence="6">Rough endoplasmic reticulum membrane</location>
        <topology evidence="6">Peripheral membrane protein</topology>
    </subcellularLocation>
</comment>
<dbReference type="Gene3D" id="1.10.1070.11">
    <property type="entry name" value="Phosphatidylinositol 3-/4-kinase, catalytic domain"/>
    <property type="match status" value="1"/>
</dbReference>
<dbReference type="PROSITE" id="PS50290">
    <property type="entry name" value="PI3_4_KINASE_3"/>
    <property type="match status" value="1"/>
</dbReference>
<accession>W6UBP4</accession>
<evidence type="ECO:0000256" key="4">
    <source>
        <dbReference type="ARBA" id="ARBA00022777"/>
    </source>
</evidence>
<dbReference type="GO" id="GO:0048015">
    <property type="term" value="P:phosphatidylinositol-mediated signaling"/>
    <property type="evidence" value="ECO:0007669"/>
    <property type="project" value="TreeGrafter"/>
</dbReference>
<keyword evidence="3" id="KW-0808">Transferase</keyword>
<comment type="catalytic activity">
    <reaction evidence="5">
        <text>a 1,2-diacyl-sn-glycero-3-phospho-(1D-myo-inositol) + ATP = a 1,2-diacyl-sn-glycero-3-phospho-(1D-myo-inositol 4-phosphate) + ADP + H(+)</text>
        <dbReference type="Rhea" id="RHEA:19877"/>
        <dbReference type="ChEBI" id="CHEBI:15378"/>
        <dbReference type="ChEBI" id="CHEBI:30616"/>
        <dbReference type="ChEBI" id="CHEBI:57880"/>
        <dbReference type="ChEBI" id="CHEBI:58178"/>
        <dbReference type="ChEBI" id="CHEBI:456216"/>
        <dbReference type="EC" id="2.7.1.67"/>
    </reaction>
    <physiologicalReaction direction="left-to-right" evidence="5">
        <dbReference type="Rhea" id="RHEA:19878"/>
    </physiologicalReaction>
</comment>
<dbReference type="InterPro" id="IPR036940">
    <property type="entry name" value="PI3/4_kinase_cat_sf"/>
</dbReference>
<dbReference type="PROSITE" id="PS00916">
    <property type="entry name" value="PI3_4_KINASE_2"/>
    <property type="match status" value="1"/>
</dbReference>
<dbReference type="Gene3D" id="3.30.1010.10">
    <property type="entry name" value="Phosphatidylinositol 3-kinase Catalytic Subunit, Chain A, domain 4"/>
    <property type="match status" value="1"/>
</dbReference>